<feature type="region of interest" description="Disordered" evidence="1">
    <location>
        <begin position="1"/>
        <end position="76"/>
    </location>
</feature>
<comment type="caution">
    <text evidence="2">The sequence shown here is derived from an EMBL/GenBank/DDBJ whole genome shotgun (WGS) entry which is preliminary data.</text>
</comment>
<feature type="compositionally biased region" description="Basic and acidic residues" evidence="1">
    <location>
        <begin position="60"/>
        <end position="69"/>
    </location>
</feature>
<sequence length="76" mass="8076">MSQAPLGSDAYLASNASDTTLVDTSSSTPGKQGLQESPKSSLKSKLKAKLSMSQDPAQMSKREPTKSWEARAMALM</sequence>
<name>A0ABR1GZF1_9HYPO</name>
<feature type="compositionally biased region" description="Low complexity" evidence="1">
    <location>
        <begin position="17"/>
        <end position="28"/>
    </location>
</feature>
<proteinExistence type="predicted"/>
<accession>A0ABR1GZF1</accession>
<organism evidence="2 3">
    <name type="scientific">Neonectria punicea</name>
    <dbReference type="NCBI Taxonomy" id="979145"/>
    <lineage>
        <taxon>Eukaryota</taxon>
        <taxon>Fungi</taxon>
        <taxon>Dikarya</taxon>
        <taxon>Ascomycota</taxon>
        <taxon>Pezizomycotina</taxon>
        <taxon>Sordariomycetes</taxon>
        <taxon>Hypocreomycetidae</taxon>
        <taxon>Hypocreales</taxon>
        <taxon>Nectriaceae</taxon>
        <taxon>Neonectria</taxon>
    </lineage>
</organism>
<keyword evidence="3" id="KW-1185">Reference proteome</keyword>
<reference evidence="2 3" key="1">
    <citation type="journal article" date="2025" name="Microbiol. Resour. Announc.">
        <title>Draft genome sequences for Neonectria magnoliae and Neonectria punicea, canker pathogens of Liriodendron tulipifera and Acer saccharum in West Virginia.</title>
        <authorList>
            <person name="Petronek H.M."/>
            <person name="Kasson M.T."/>
            <person name="Metheny A.M."/>
            <person name="Stauder C.M."/>
            <person name="Lovett B."/>
            <person name="Lynch S.C."/>
            <person name="Garnas J.R."/>
            <person name="Kasson L.R."/>
            <person name="Stajich J.E."/>
        </authorList>
    </citation>
    <scope>NUCLEOTIDE SEQUENCE [LARGE SCALE GENOMIC DNA]</scope>
    <source>
        <strain evidence="2 3">NRRL 64653</strain>
    </source>
</reference>
<gene>
    <name evidence="2" type="ORF">QQX98_006914</name>
</gene>
<protein>
    <submittedName>
        <fullName evidence="2">Uncharacterized protein</fullName>
    </submittedName>
</protein>
<evidence type="ECO:0000313" key="2">
    <source>
        <dbReference type="EMBL" id="KAK7414219.1"/>
    </source>
</evidence>
<dbReference type="Proteomes" id="UP001498476">
    <property type="component" value="Unassembled WGS sequence"/>
</dbReference>
<evidence type="ECO:0000256" key="1">
    <source>
        <dbReference type="SAM" id="MobiDB-lite"/>
    </source>
</evidence>
<evidence type="ECO:0000313" key="3">
    <source>
        <dbReference type="Proteomes" id="UP001498476"/>
    </source>
</evidence>
<dbReference type="EMBL" id="JAZAVJ010000108">
    <property type="protein sequence ID" value="KAK7414219.1"/>
    <property type="molecule type" value="Genomic_DNA"/>
</dbReference>